<dbReference type="Pfam" id="PF13442">
    <property type="entry name" value="Cytochrome_CBB3"/>
    <property type="match status" value="1"/>
</dbReference>
<evidence type="ECO:0000313" key="10">
    <source>
        <dbReference type="Proteomes" id="UP000295106"/>
    </source>
</evidence>
<evidence type="ECO:0000256" key="7">
    <source>
        <dbReference type="SAM" id="Phobius"/>
    </source>
</evidence>
<dbReference type="AlphaFoldDB" id="A0A4R2LYF4"/>
<accession>A0A4R2LYF4</accession>
<feature type="domain" description="Cytochrome c" evidence="8">
    <location>
        <begin position="80"/>
        <end position="159"/>
    </location>
</feature>
<evidence type="ECO:0000313" key="9">
    <source>
        <dbReference type="EMBL" id="TCO97414.1"/>
    </source>
</evidence>
<evidence type="ECO:0000256" key="4">
    <source>
        <dbReference type="ARBA" id="ARBA00022982"/>
    </source>
</evidence>
<evidence type="ECO:0000256" key="5">
    <source>
        <dbReference type="ARBA" id="ARBA00023004"/>
    </source>
</evidence>
<gene>
    <name evidence="9" type="ORF">EV684_12241</name>
</gene>
<dbReference type="RefSeq" id="WP_132649691.1">
    <property type="nucleotide sequence ID" value="NZ_CP181386.1"/>
</dbReference>
<evidence type="ECO:0000259" key="8">
    <source>
        <dbReference type="PROSITE" id="PS51007"/>
    </source>
</evidence>
<dbReference type="GO" id="GO:0009055">
    <property type="term" value="F:electron transfer activity"/>
    <property type="evidence" value="ECO:0007669"/>
    <property type="project" value="InterPro"/>
</dbReference>
<dbReference type="InterPro" id="IPR009056">
    <property type="entry name" value="Cyt_c-like_dom"/>
</dbReference>
<evidence type="ECO:0000256" key="3">
    <source>
        <dbReference type="ARBA" id="ARBA00022723"/>
    </source>
</evidence>
<dbReference type="Gene3D" id="1.10.760.10">
    <property type="entry name" value="Cytochrome c-like domain"/>
    <property type="match status" value="1"/>
</dbReference>
<keyword evidence="3 6" id="KW-0479">Metal-binding</keyword>
<organism evidence="9 10">
    <name type="scientific">Rubrivivax gelatinosus</name>
    <name type="common">Rhodocyclus gelatinosus</name>
    <name type="synonym">Rhodopseudomonas gelatinosa</name>
    <dbReference type="NCBI Taxonomy" id="28068"/>
    <lineage>
        <taxon>Bacteria</taxon>
        <taxon>Pseudomonadati</taxon>
        <taxon>Pseudomonadota</taxon>
        <taxon>Betaproteobacteria</taxon>
        <taxon>Burkholderiales</taxon>
        <taxon>Sphaerotilaceae</taxon>
        <taxon>Rubrivivax</taxon>
    </lineage>
</organism>
<keyword evidence="2 6" id="KW-0349">Heme</keyword>
<dbReference type="SUPFAM" id="SSF46626">
    <property type="entry name" value="Cytochrome c"/>
    <property type="match status" value="1"/>
</dbReference>
<feature type="transmembrane region" description="Helical" evidence="7">
    <location>
        <begin position="20"/>
        <end position="42"/>
    </location>
</feature>
<keyword evidence="4" id="KW-0249">Electron transport</keyword>
<evidence type="ECO:0000256" key="2">
    <source>
        <dbReference type="ARBA" id="ARBA00022617"/>
    </source>
</evidence>
<name>A0A4R2LYF4_RUBGE</name>
<sequence>MTDHTDSPAPEGPIKTPRNLVLTIVAAFLVPVTLLLLVAGYFGAQPRMGAGSDAFDEQSIAARLQPVGRIALADAPAGGGAPRSGEQVYQAVCSACHAAGTLGAPKYADKAAWAPRVAQGFDTLLHSALKGKNAMPPQGGGATSDDEIARAVVYLANAGGASFAEPPAPAASAAD</sequence>
<dbReference type="PANTHER" id="PTHR40942">
    <property type="match status" value="1"/>
</dbReference>
<dbReference type="OrthoDB" id="9814708at2"/>
<keyword evidence="7" id="KW-0812">Transmembrane</keyword>
<dbReference type="PRINTS" id="PR00607">
    <property type="entry name" value="CYTCHROMECIE"/>
</dbReference>
<dbReference type="InterPro" id="IPR036909">
    <property type="entry name" value="Cyt_c-like_dom_sf"/>
</dbReference>
<dbReference type="InterPro" id="IPR002323">
    <property type="entry name" value="Cyt_CIE"/>
</dbReference>
<dbReference type="GO" id="GO:0020037">
    <property type="term" value="F:heme binding"/>
    <property type="evidence" value="ECO:0007669"/>
    <property type="project" value="InterPro"/>
</dbReference>
<keyword evidence="7" id="KW-1133">Transmembrane helix</keyword>
<dbReference type="PANTHER" id="PTHR40942:SF4">
    <property type="entry name" value="CYTOCHROME C5"/>
    <property type="match status" value="1"/>
</dbReference>
<dbReference type="EMBL" id="SLXD01000022">
    <property type="protein sequence ID" value="TCO97414.1"/>
    <property type="molecule type" value="Genomic_DNA"/>
</dbReference>
<evidence type="ECO:0000256" key="1">
    <source>
        <dbReference type="ARBA" id="ARBA00022448"/>
    </source>
</evidence>
<evidence type="ECO:0000256" key="6">
    <source>
        <dbReference type="PROSITE-ProRule" id="PRU00433"/>
    </source>
</evidence>
<dbReference type="Proteomes" id="UP000295106">
    <property type="component" value="Unassembled WGS sequence"/>
</dbReference>
<comment type="caution">
    <text evidence="9">The sequence shown here is derived from an EMBL/GenBank/DDBJ whole genome shotgun (WGS) entry which is preliminary data.</text>
</comment>
<keyword evidence="5 6" id="KW-0408">Iron</keyword>
<dbReference type="PROSITE" id="PS51007">
    <property type="entry name" value="CYTC"/>
    <property type="match status" value="1"/>
</dbReference>
<dbReference type="GO" id="GO:0005506">
    <property type="term" value="F:iron ion binding"/>
    <property type="evidence" value="ECO:0007669"/>
    <property type="project" value="InterPro"/>
</dbReference>
<protein>
    <submittedName>
        <fullName evidence="9">Cytochrome c5</fullName>
    </submittedName>
</protein>
<keyword evidence="7" id="KW-0472">Membrane</keyword>
<dbReference type="GeneID" id="99682736"/>
<reference evidence="9 10" key="1">
    <citation type="submission" date="2019-03" db="EMBL/GenBank/DDBJ databases">
        <title>Genomic Encyclopedia of Type Strains, Phase IV (KMG-IV): sequencing the most valuable type-strain genomes for metagenomic binning, comparative biology and taxonomic classification.</title>
        <authorList>
            <person name="Goeker M."/>
        </authorList>
    </citation>
    <scope>NUCLEOTIDE SEQUENCE [LARGE SCALE GENOMIC DNA]</scope>
    <source>
        <strain evidence="9 10">DSM 1709</strain>
    </source>
</reference>
<proteinExistence type="predicted"/>
<keyword evidence="1" id="KW-0813">Transport</keyword>